<dbReference type="Proteomes" id="UP000547674">
    <property type="component" value="Unassembled WGS sequence"/>
</dbReference>
<feature type="signal peptide" evidence="1">
    <location>
        <begin position="1"/>
        <end position="22"/>
    </location>
</feature>
<reference evidence="2 3" key="1">
    <citation type="submission" date="2020-03" db="EMBL/GenBank/DDBJ databases">
        <title>Metabolic flexibility allows generalist bacteria to become dominant in a frequently disturbed ecosystem.</title>
        <authorList>
            <person name="Chen Y.-J."/>
            <person name="Leung P.M."/>
            <person name="Bay S.K."/>
            <person name="Hugenholtz P."/>
            <person name="Kessler A.J."/>
            <person name="Shelley G."/>
            <person name="Waite D.W."/>
            <person name="Cook P.L."/>
            <person name="Greening C."/>
        </authorList>
    </citation>
    <scope>NUCLEOTIDE SEQUENCE [LARGE SCALE GENOMIC DNA]</scope>
    <source>
        <strain evidence="2">SS_bin_28</strain>
    </source>
</reference>
<dbReference type="EMBL" id="JABDJR010000451">
    <property type="protein sequence ID" value="NNF07327.1"/>
    <property type="molecule type" value="Genomic_DNA"/>
</dbReference>
<comment type="caution">
    <text evidence="2">The sequence shown here is derived from an EMBL/GenBank/DDBJ whole genome shotgun (WGS) entry which is preliminary data.</text>
</comment>
<accession>A0A7Y2H314</accession>
<evidence type="ECO:0000256" key="1">
    <source>
        <dbReference type="SAM" id="SignalP"/>
    </source>
</evidence>
<name>A0A7Y2H314_UNCEI</name>
<protein>
    <recommendedName>
        <fullName evidence="4">Outer membrane protein beta-barrel domain-containing protein</fullName>
    </recommendedName>
</protein>
<sequence>MKHCFLLALLIGAVFFVSDATAGSRVQLELLGGAVQNAGTPLTLKERGQPDLEFTASFRSEPFVSPIYYAIRIGLADSPWRLEFNHHKLFLEHPPEPIDFFSVTHGFNIVTLQYTKQVKMIDLRVGAGPVFGHPESTVRGRSYDQSRGILGTGYRVIGPALLLGAGTDFELSERFSLVGEGRSTVAPVHVPVNGGSARFTNVAFHFLFGLGVRF</sequence>
<dbReference type="AlphaFoldDB" id="A0A7Y2H314"/>
<gene>
    <name evidence="2" type="ORF">HKN21_11250</name>
</gene>
<evidence type="ECO:0000313" key="2">
    <source>
        <dbReference type="EMBL" id="NNF07327.1"/>
    </source>
</evidence>
<keyword evidence="1" id="KW-0732">Signal</keyword>
<evidence type="ECO:0000313" key="3">
    <source>
        <dbReference type="Proteomes" id="UP000547674"/>
    </source>
</evidence>
<proteinExistence type="predicted"/>
<feature type="chain" id="PRO_5030811229" description="Outer membrane protein beta-barrel domain-containing protein" evidence="1">
    <location>
        <begin position="23"/>
        <end position="214"/>
    </location>
</feature>
<evidence type="ECO:0008006" key="4">
    <source>
        <dbReference type="Google" id="ProtNLM"/>
    </source>
</evidence>
<organism evidence="2 3">
    <name type="scientific">Eiseniibacteriota bacterium</name>
    <dbReference type="NCBI Taxonomy" id="2212470"/>
    <lineage>
        <taxon>Bacteria</taxon>
        <taxon>Candidatus Eiseniibacteriota</taxon>
    </lineage>
</organism>